<dbReference type="AlphaFoldDB" id="A0A0F9JUQ2"/>
<evidence type="ECO:0000313" key="1">
    <source>
        <dbReference type="EMBL" id="KKM73529.1"/>
    </source>
</evidence>
<gene>
    <name evidence="1" type="ORF">LCGC14_1409560</name>
</gene>
<protein>
    <submittedName>
        <fullName evidence="1">Uncharacterized protein</fullName>
    </submittedName>
</protein>
<comment type="caution">
    <text evidence="1">The sequence shown here is derived from an EMBL/GenBank/DDBJ whole genome shotgun (WGS) entry which is preliminary data.</text>
</comment>
<proteinExistence type="predicted"/>
<organism evidence="1">
    <name type="scientific">marine sediment metagenome</name>
    <dbReference type="NCBI Taxonomy" id="412755"/>
    <lineage>
        <taxon>unclassified sequences</taxon>
        <taxon>metagenomes</taxon>
        <taxon>ecological metagenomes</taxon>
    </lineage>
</organism>
<accession>A0A0F9JUQ2</accession>
<reference evidence="1" key="1">
    <citation type="journal article" date="2015" name="Nature">
        <title>Complex archaea that bridge the gap between prokaryotes and eukaryotes.</title>
        <authorList>
            <person name="Spang A."/>
            <person name="Saw J.H."/>
            <person name="Jorgensen S.L."/>
            <person name="Zaremba-Niedzwiedzka K."/>
            <person name="Martijn J."/>
            <person name="Lind A.E."/>
            <person name="van Eijk R."/>
            <person name="Schleper C."/>
            <person name="Guy L."/>
            <person name="Ettema T.J."/>
        </authorList>
    </citation>
    <scope>NUCLEOTIDE SEQUENCE</scope>
</reference>
<sequence>MIIPLKHQHYNDHLKSICMHHEEHGSSVVCFCDFEEIEELIQEGWEISDKQKTIYDWIDESSAKENYDESNKKRSI</sequence>
<dbReference type="EMBL" id="LAZR01009289">
    <property type="protein sequence ID" value="KKM73529.1"/>
    <property type="molecule type" value="Genomic_DNA"/>
</dbReference>
<name>A0A0F9JUQ2_9ZZZZ</name>